<evidence type="ECO:0000256" key="3">
    <source>
        <dbReference type="ARBA" id="ARBA00022691"/>
    </source>
</evidence>
<dbReference type="PANTHER" id="PTHR11006:SF4">
    <property type="entry name" value="PROTEIN ARGININE N-METHYLTRANSFERASE 7"/>
    <property type="match status" value="1"/>
</dbReference>
<name>A0A7M7KKK1_VARDE</name>
<dbReference type="InterPro" id="IPR025799">
    <property type="entry name" value="Arg_MeTrfase"/>
</dbReference>
<dbReference type="SUPFAM" id="SSF53335">
    <property type="entry name" value="S-adenosyl-L-methionine-dependent methyltransferases"/>
    <property type="match status" value="1"/>
</dbReference>
<dbReference type="GO" id="GO:0042054">
    <property type="term" value="F:histone methyltransferase activity"/>
    <property type="evidence" value="ECO:0007669"/>
    <property type="project" value="TreeGrafter"/>
</dbReference>
<dbReference type="Pfam" id="PF06325">
    <property type="entry name" value="PrmA"/>
    <property type="match status" value="1"/>
</dbReference>
<sequence>MDSAIELFCHEFQERLGDVYSQDIVRSAFADMLHDTERNELYETGIKWAISELRARGVQQIIVLDIGTGSSLLSMLAARHGADILYACDGYGPAITTARKVIEANGFDGRIKLISKLSMDLEVGPGKDLEQKANLLVAELYDTECIGEGLIESYSDAVKRLLTDDFISVPQAVTIFTQVVDSPFLRNHYVLSKHGLLIPSSIEECIGTSALHDIQASQLDNEDFDPITKPTATFHFDLSDCSKTPYTYSYELPTDCNTQKDWSPCVIMWWESQMAPDVMMSTAPRWVHPKGANLAWRDHWMQAVYQLPNISGRWLQCNRDEYSFWFNTTNDRSVSPKPFCTCGVHYSTSGYRNAYLADSSLYNVMCDSIKSAAERNILLVIEGGMAVSVSIAKAFPLKQFYVVDNQKVTRELTRNIIEMNGVKNCHIFDPENNSCSIELVVADVCFSFAMTPWASVQALDVILKSLNVQRVRRLPHTSYLMAMEMDFKHLYKIRSPIVKTVGLDLTEYSKFIEAAASQAKDPLETQPLWEYEGVARGLSIPLTKDIKSGAVLNFTRIAKSNGIALWMEHQYGEGNGSIISHGPTAPPSIGAPVLWNRYVKQGVILSIPDIAEISINI</sequence>
<dbReference type="CTD" id="37664"/>
<evidence type="ECO:0000259" key="5">
    <source>
        <dbReference type="Pfam" id="PF22528"/>
    </source>
</evidence>
<dbReference type="FunFam" id="3.40.50.150:FF:000071">
    <property type="entry name" value="Protein arginine N-methyltransferase 7"/>
    <property type="match status" value="1"/>
</dbReference>
<dbReference type="PANTHER" id="PTHR11006">
    <property type="entry name" value="PROTEIN ARGININE N-METHYLTRANSFERASE"/>
    <property type="match status" value="1"/>
</dbReference>
<feature type="domain" description="Protein arginine N-methyltransferase" evidence="5">
    <location>
        <begin position="206"/>
        <end position="309"/>
    </location>
</feature>
<dbReference type="OrthoDB" id="412876at2759"/>
<dbReference type="RefSeq" id="XP_022667264.1">
    <property type="nucleotide sequence ID" value="XM_022811529.1"/>
</dbReference>
<dbReference type="Gene3D" id="2.70.160.11">
    <property type="entry name" value="Hnrnp arginine n-methyltransferase1"/>
    <property type="match status" value="2"/>
</dbReference>
<dbReference type="InterPro" id="IPR029063">
    <property type="entry name" value="SAM-dependent_MTases_sf"/>
</dbReference>
<dbReference type="Gene3D" id="3.40.50.150">
    <property type="entry name" value="Vaccinia Virus protein VP39"/>
    <property type="match status" value="2"/>
</dbReference>
<dbReference type="InterPro" id="IPR055135">
    <property type="entry name" value="PRMT_dom"/>
</dbReference>
<evidence type="ECO:0000256" key="1">
    <source>
        <dbReference type="ARBA" id="ARBA00022603"/>
    </source>
</evidence>
<dbReference type="GO" id="GO:0032259">
    <property type="term" value="P:methylation"/>
    <property type="evidence" value="ECO:0007669"/>
    <property type="project" value="UniProtKB-KW"/>
</dbReference>
<keyword evidence="1 4" id="KW-0489">Methyltransferase</keyword>
<dbReference type="InParanoid" id="A0A7M7KKK1"/>
<accession>A0A7M7KKK1</accession>
<organism evidence="6 7">
    <name type="scientific">Varroa destructor</name>
    <name type="common">Honeybee mite</name>
    <dbReference type="NCBI Taxonomy" id="109461"/>
    <lineage>
        <taxon>Eukaryota</taxon>
        <taxon>Metazoa</taxon>
        <taxon>Ecdysozoa</taxon>
        <taxon>Arthropoda</taxon>
        <taxon>Chelicerata</taxon>
        <taxon>Arachnida</taxon>
        <taxon>Acari</taxon>
        <taxon>Parasitiformes</taxon>
        <taxon>Mesostigmata</taxon>
        <taxon>Gamasina</taxon>
        <taxon>Dermanyssoidea</taxon>
        <taxon>Varroidae</taxon>
        <taxon>Varroa</taxon>
    </lineage>
</organism>
<dbReference type="AlphaFoldDB" id="A0A7M7KKK1"/>
<dbReference type="FunCoup" id="A0A7M7KKK1">
    <property type="interactions" value="1790"/>
</dbReference>
<dbReference type="PROSITE" id="PS51678">
    <property type="entry name" value="SAM_MT_PRMT"/>
    <property type="match status" value="1"/>
</dbReference>
<dbReference type="EnsemblMetazoa" id="XM_022811529">
    <property type="protein sequence ID" value="XP_022667264"/>
    <property type="gene ID" value="LOC111252900"/>
</dbReference>
<dbReference type="CDD" id="cd02440">
    <property type="entry name" value="AdoMet_MTases"/>
    <property type="match status" value="1"/>
</dbReference>
<keyword evidence="2 4" id="KW-0808">Transferase</keyword>
<evidence type="ECO:0000313" key="6">
    <source>
        <dbReference type="EnsemblMetazoa" id="XP_022667263"/>
    </source>
</evidence>
<proteinExistence type="predicted"/>
<dbReference type="EnsemblMetazoa" id="XM_022811528">
    <property type="protein sequence ID" value="XP_022667263"/>
    <property type="gene ID" value="LOC111252900"/>
</dbReference>
<dbReference type="GeneID" id="111252900"/>
<dbReference type="OMA" id="MVDSVTI"/>
<keyword evidence="3 4" id="KW-0949">S-adenosyl-L-methionine</keyword>
<evidence type="ECO:0000313" key="7">
    <source>
        <dbReference type="Proteomes" id="UP000594260"/>
    </source>
</evidence>
<dbReference type="Pfam" id="PF22528">
    <property type="entry name" value="PRMT_C"/>
    <property type="match status" value="1"/>
</dbReference>
<evidence type="ECO:0000256" key="4">
    <source>
        <dbReference type="PROSITE-ProRule" id="PRU01015"/>
    </source>
</evidence>
<dbReference type="GO" id="GO:0016274">
    <property type="term" value="F:protein-arginine N-methyltransferase activity"/>
    <property type="evidence" value="ECO:0007669"/>
    <property type="project" value="InterPro"/>
</dbReference>
<evidence type="ECO:0000256" key="2">
    <source>
        <dbReference type="ARBA" id="ARBA00022679"/>
    </source>
</evidence>
<protein>
    <recommendedName>
        <fullName evidence="5">Protein arginine N-methyltransferase domain-containing protein</fullName>
    </recommendedName>
</protein>
<dbReference type="KEGG" id="vde:111252900"/>
<reference evidence="6" key="1">
    <citation type="submission" date="2021-01" db="UniProtKB">
        <authorList>
            <consortium name="EnsemblMetazoa"/>
        </authorList>
    </citation>
    <scope>IDENTIFICATION</scope>
</reference>
<keyword evidence="7" id="KW-1185">Reference proteome</keyword>
<dbReference type="RefSeq" id="XP_022667263.1">
    <property type="nucleotide sequence ID" value="XM_022811528.1"/>
</dbReference>
<dbReference type="Proteomes" id="UP000594260">
    <property type="component" value="Unplaced"/>
</dbReference>